<dbReference type="AlphaFoldDB" id="A0A158RDS0"/>
<protein>
    <submittedName>
        <fullName evidence="3">Band_3_cyto domain-containing protein</fullName>
    </submittedName>
</protein>
<accession>A0A158RDS0</accession>
<dbReference type="Gene3D" id="3.40.930.10">
    <property type="entry name" value="Mannitol-specific EII, Chain A"/>
    <property type="match status" value="1"/>
</dbReference>
<evidence type="ECO:0000259" key="2">
    <source>
        <dbReference type="Pfam" id="PF07565"/>
    </source>
</evidence>
<dbReference type="Pfam" id="PF07565">
    <property type="entry name" value="Band_3_cyto"/>
    <property type="match status" value="1"/>
</dbReference>
<organism evidence="3">
    <name type="scientific">Hydatigena taeniaeformis</name>
    <name type="common">Feline tapeworm</name>
    <name type="synonym">Taenia taeniaeformis</name>
    <dbReference type="NCBI Taxonomy" id="6205"/>
    <lineage>
        <taxon>Eukaryota</taxon>
        <taxon>Metazoa</taxon>
        <taxon>Spiralia</taxon>
        <taxon>Lophotrochozoa</taxon>
        <taxon>Platyhelminthes</taxon>
        <taxon>Cestoda</taxon>
        <taxon>Eucestoda</taxon>
        <taxon>Cyclophyllidea</taxon>
        <taxon>Taeniidae</taxon>
        <taxon>Hydatigera</taxon>
    </lineage>
</organism>
<name>A0A158RDS0_HYDTA</name>
<evidence type="ECO:0000256" key="1">
    <source>
        <dbReference type="SAM" id="Phobius"/>
    </source>
</evidence>
<evidence type="ECO:0000313" key="3">
    <source>
        <dbReference type="WBParaSite" id="TTAC_0000142701-mRNA-1"/>
    </source>
</evidence>
<keyword evidence="1" id="KW-0812">Transmembrane</keyword>
<dbReference type="GO" id="GO:0008509">
    <property type="term" value="F:monoatomic anion transmembrane transporter activity"/>
    <property type="evidence" value="ECO:0007669"/>
    <property type="project" value="InterPro"/>
</dbReference>
<dbReference type="InterPro" id="IPR013769">
    <property type="entry name" value="Band3_cytoplasmic_dom"/>
</dbReference>
<keyword evidence="1" id="KW-1133">Transmembrane helix</keyword>
<dbReference type="PANTHER" id="PTHR11453">
    <property type="entry name" value="ANION EXCHANGE PROTEIN"/>
    <property type="match status" value="1"/>
</dbReference>
<feature type="transmembrane region" description="Helical" evidence="1">
    <location>
        <begin position="377"/>
        <end position="400"/>
    </location>
</feature>
<reference evidence="3" key="1">
    <citation type="submission" date="2016-04" db="UniProtKB">
        <authorList>
            <consortium name="WormBaseParasite"/>
        </authorList>
    </citation>
    <scope>IDENTIFICATION</scope>
</reference>
<dbReference type="InterPro" id="IPR003020">
    <property type="entry name" value="HCO3_transpt_euk"/>
</dbReference>
<dbReference type="GO" id="GO:0051453">
    <property type="term" value="P:regulation of intracellular pH"/>
    <property type="evidence" value="ECO:0007669"/>
    <property type="project" value="TreeGrafter"/>
</dbReference>
<keyword evidence="1" id="KW-0472">Membrane</keyword>
<dbReference type="PANTHER" id="PTHR11453:SF47">
    <property type="entry name" value="ANION EXCHANGE PROTEIN"/>
    <property type="match status" value="1"/>
</dbReference>
<sequence length="403" mass="45427">LKRPDVFTEISLLTDGEIPRGAIPVRPAGSPSNLHWREVARYVVYEEVFDDETRKFNPPQYPSFPYRYFDRLCTVLQKDLLVLQSNATTSEDLMKDAVKFLESEGELTSSEDLVNLELALTAPRWHPQVNRRQSIHHIPRLSISGPPRRPSLVAKTEETMGFTNKNLSVCLRDGAEGCSIMVGCLPCLSQPLYLLIRLVTDPAPKLLGMVEVDVGIRFVLLALTPRVNEERAMYQTGRCFATMLNDSRFLTALRHSQDPGDIYRAALGFRRDIILISGNYSEILNRSGGIDVSSSDDEVEFERADLVFEDILEADLQEEMTSSNLSLEKEPQAHCSKHPCKRLCPPFYELMCGIKALASRMPSDYIDAFTKDNVGTMFSSILFIYFVVFAPSVTFGTLMCKYA</sequence>
<dbReference type="SUPFAM" id="SSF55804">
    <property type="entry name" value="Phoshotransferase/anion transport protein"/>
    <property type="match status" value="1"/>
</dbReference>
<dbReference type="GO" id="GO:0005886">
    <property type="term" value="C:plasma membrane"/>
    <property type="evidence" value="ECO:0007669"/>
    <property type="project" value="TreeGrafter"/>
</dbReference>
<feature type="domain" description="Band 3 cytoplasmic" evidence="2">
    <location>
        <begin position="166"/>
        <end position="269"/>
    </location>
</feature>
<dbReference type="WBParaSite" id="TTAC_0000142701-mRNA-1">
    <property type="protein sequence ID" value="TTAC_0000142701-mRNA-1"/>
    <property type="gene ID" value="TTAC_0000142701"/>
</dbReference>
<dbReference type="InterPro" id="IPR016152">
    <property type="entry name" value="PTrfase/Anion_transptr"/>
</dbReference>
<dbReference type="STRING" id="6205.A0A158RDS0"/>
<dbReference type="Gene3D" id="1.10.287.570">
    <property type="entry name" value="Helical hairpin bin"/>
    <property type="match status" value="1"/>
</dbReference>
<dbReference type="GO" id="GO:0015701">
    <property type="term" value="P:bicarbonate transport"/>
    <property type="evidence" value="ECO:0007669"/>
    <property type="project" value="TreeGrafter"/>
</dbReference>
<proteinExistence type="predicted"/>
<dbReference type="GO" id="GO:0005452">
    <property type="term" value="F:solute:inorganic anion antiporter activity"/>
    <property type="evidence" value="ECO:0007669"/>
    <property type="project" value="InterPro"/>
</dbReference>